<keyword evidence="2" id="KW-0378">Hydrolase</keyword>
<dbReference type="SUPFAM" id="SSF118116">
    <property type="entry name" value="DNA mismatch repair protein MutL"/>
    <property type="match status" value="1"/>
</dbReference>
<name>A0A137P9C1_CONC2</name>
<dbReference type="InterPro" id="IPR042121">
    <property type="entry name" value="MutL_C_regsub"/>
</dbReference>
<dbReference type="PANTHER" id="PTHR10073">
    <property type="entry name" value="DNA MISMATCH REPAIR PROTEIN MLH, PMS, MUTL"/>
    <property type="match status" value="1"/>
</dbReference>
<dbReference type="GO" id="GO:0140664">
    <property type="term" value="F:ATP-dependent DNA damage sensor activity"/>
    <property type="evidence" value="ECO:0007669"/>
    <property type="project" value="InterPro"/>
</dbReference>
<feature type="domain" description="MutL C-terminal dimerisation" evidence="1">
    <location>
        <begin position="3"/>
        <end position="147"/>
    </location>
</feature>
<dbReference type="OMA" id="CKKDMET"/>
<dbReference type="GO" id="GO:0005524">
    <property type="term" value="F:ATP binding"/>
    <property type="evidence" value="ECO:0007669"/>
    <property type="project" value="InterPro"/>
</dbReference>
<evidence type="ECO:0000313" key="3">
    <source>
        <dbReference type="Proteomes" id="UP000070444"/>
    </source>
</evidence>
<dbReference type="Pfam" id="PF08676">
    <property type="entry name" value="MutL_C"/>
    <property type="match status" value="1"/>
</dbReference>
<keyword evidence="3" id="KW-1185">Reference proteome</keyword>
<dbReference type="GO" id="GO:0016887">
    <property type="term" value="F:ATP hydrolysis activity"/>
    <property type="evidence" value="ECO:0007669"/>
    <property type="project" value="InterPro"/>
</dbReference>
<gene>
    <name evidence="2" type="ORF">CONCODRAFT_147197</name>
</gene>
<dbReference type="Gene3D" id="3.30.1370.100">
    <property type="entry name" value="MutL, C-terminal domain, regulatory subdomain"/>
    <property type="match status" value="1"/>
</dbReference>
<evidence type="ECO:0000259" key="1">
    <source>
        <dbReference type="SMART" id="SM00853"/>
    </source>
</evidence>
<accession>A0A137P9C1</accession>
<dbReference type="SMART" id="SM00853">
    <property type="entry name" value="MutL_C"/>
    <property type="match status" value="1"/>
</dbReference>
<keyword evidence="2" id="KW-0255">Endonuclease</keyword>
<organism evidence="2 3">
    <name type="scientific">Conidiobolus coronatus (strain ATCC 28846 / CBS 209.66 / NRRL 28638)</name>
    <name type="common">Delacroixia coronata</name>
    <dbReference type="NCBI Taxonomy" id="796925"/>
    <lineage>
        <taxon>Eukaryota</taxon>
        <taxon>Fungi</taxon>
        <taxon>Fungi incertae sedis</taxon>
        <taxon>Zoopagomycota</taxon>
        <taxon>Entomophthoromycotina</taxon>
        <taxon>Entomophthoromycetes</taxon>
        <taxon>Entomophthorales</taxon>
        <taxon>Ancylistaceae</taxon>
        <taxon>Conidiobolus</taxon>
    </lineage>
</organism>
<dbReference type="GO" id="GO:0004519">
    <property type="term" value="F:endonuclease activity"/>
    <property type="evidence" value="ECO:0007669"/>
    <property type="project" value="UniProtKB-KW"/>
</dbReference>
<dbReference type="InterPro" id="IPR038973">
    <property type="entry name" value="MutL/Mlh/Pms-like"/>
</dbReference>
<dbReference type="InterPro" id="IPR042120">
    <property type="entry name" value="MutL_C_dimsub"/>
</dbReference>
<dbReference type="GO" id="GO:0006298">
    <property type="term" value="P:mismatch repair"/>
    <property type="evidence" value="ECO:0007669"/>
    <property type="project" value="InterPro"/>
</dbReference>
<dbReference type="GO" id="GO:0032389">
    <property type="term" value="C:MutLalpha complex"/>
    <property type="evidence" value="ECO:0007669"/>
    <property type="project" value="TreeGrafter"/>
</dbReference>
<proteinExistence type="predicted"/>
<reference evidence="2 3" key="1">
    <citation type="journal article" date="2015" name="Genome Biol. Evol.">
        <title>Phylogenomic analyses indicate that early fungi evolved digesting cell walls of algal ancestors of land plants.</title>
        <authorList>
            <person name="Chang Y."/>
            <person name="Wang S."/>
            <person name="Sekimoto S."/>
            <person name="Aerts A.L."/>
            <person name="Choi C."/>
            <person name="Clum A."/>
            <person name="LaButti K.M."/>
            <person name="Lindquist E.A."/>
            <person name="Yee Ngan C."/>
            <person name="Ohm R.A."/>
            <person name="Salamov A.A."/>
            <person name="Grigoriev I.V."/>
            <person name="Spatafora J.W."/>
            <person name="Berbee M.L."/>
        </authorList>
    </citation>
    <scope>NUCLEOTIDE SEQUENCE [LARGE SCALE GENOMIC DNA]</scope>
    <source>
        <strain evidence="2 3">NRRL 28638</strain>
    </source>
</reference>
<dbReference type="OrthoDB" id="10263226at2759"/>
<dbReference type="EMBL" id="KQ964472">
    <property type="protein sequence ID" value="KXN71544.1"/>
    <property type="molecule type" value="Genomic_DNA"/>
</dbReference>
<protein>
    <submittedName>
        <fullName evidence="2">Mismatch repair endonuclease PMS2-like protein</fullName>
    </submittedName>
</protein>
<evidence type="ECO:0000313" key="2">
    <source>
        <dbReference type="EMBL" id="KXN71544.1"/>
    </source>
</evidence>
<dbReference type="FunFam" id="3.30.1370.100:FF:000001">
    <property type="entry name" value="Mismatch repair endonuclease pms1, putative"/>
    <property type="match status" value="1"/>
</dbReference>
<dbReference type="InterPro" id="IPR014790">
    <property type="entry name" value="MutL_C"/>
</dbReference>
<dbReference type="InterPro" id="IPR037198">
    <property type="entry name" value="MutL_C_sf"/>
</dbReference>
<dbReference type="PANTHER" id="PTHR10073:SF52">
    <property type="entry name" value="MISMATCH REPAIR ENDONUCLEASE PMS2"/>
    <property type="match status" value="1"/>
</dbReference>
<keyword evidence="2" id="KW-0540">Nuclease</keyword>
<dbReference type="Proteomes" id="UP000070444">
    <property type="component" value="Unassembled WGS sequence"/>
</dbReference>
<dbReference type="STRING" id="796925.A0A137P9C1"/>
<dbReference type="Gene3D" id="3.30.1540.20">
    <property type="entry name" value="MutL, C-terminal domain, dimerisation subdomain"/>
    <property type="match status" value="1"/>
</dbReference>
<sequence>MKIIGQFNHGFIIVQLGNHLFIVDQHASDEKYTFETLQSTTKFKPQPLIRPKLIHLPIHDEIIAIDQKEHLEANGFNFIIDNNSSSGNRIRLTSFPVSKGIIFDESDFLDLIHRLSHHPHPNVRCQKVYDILASRACRAAVMIGDALDHYSMTKIVKNMGQIQFPWNCPHGRPTIRHLYRLG</sequence>
<dbReference type="AlphaFoldDB" id="A0A137P9C1"/>